<protein>
    <submittedName>
        <fullName evidence="2">Prevent-host-death protein</fullName>
    </submittedName>
</protein>
<reference evidence="2 3" key="1">
    <citation type="journal article" date="2019" name="ISME J.">
        <title>Genome analyses of uncultured TG2/ZB3 bacteria in 'Margulisbacteria' specifically attached to ectosymbiotic spirochetes of protists in the termite gut.</title>
        <authorList>
            <person name="Utami Y.D."/>
            <person name="Kuwahara H."/>
            <person name="Igai K."/>
            <person name="Murakami T."/>
            <person name="Sugaya K."/>
            <person name="Morikawa T."/>
            <person name="Nagura Y."/>
            <person name="Yuki M."/>
            <person name="Deevong P."/>
            <person name="Inoue T."/>
            <person name="Kihara K."/>
            <person name="Lo N."/>
            <person name="Yamada A."/>
            <person name="Ohkuma M."/>
            <person name="Hongoh Y."/>
        </authorList>
    </citation>
    <scope>NUCLEOTIDE SEQUENCE [LARGE SCALE GENOMIC DNA]</scope>
    <source>
        <strain evidence="2">NkOx7-02</strain>
    </source>
</reference>
<evidence type="ECO:0000313" key="2">
    <source>
        <dbReference type="EMBL" id="GBR75664.1"/>
    </source>
</evidence>
<dbReference type="AlphaFoldDB" id="A0A388TH89"/>
<accession>A0A388TH89</accession>
<dbReference type="EMBL" id="BGZO01000005">
    <property type="protein sequence ID" value="GBR75664.1"/>
    <property type="molecule type" value="Genomic_DNA"/>
</dbReference>
<proteinExistence type="inferred from homology"/>
<evidence type="ECO:0000256" key="1">
    <source>
        <dbReference type="ARBA" id="ARBA00009981"/>
    </source>
</evidence>
<evidence type="ECO:0000313" key="3">
    <source>
        <dbReference type="Proteomes" id="UP000275925"/>
    </source>
</evidence>
<dbReference type="SUPFAM" id="SSF143120">
    <property type="entry name" value="YefM-like"/>
    <property type="match status" value="1"/>
</dbReference>
<name>A0A388TH89_9BACT</name>
<dbReference type="InterPro" id="IPR036165">
    <property type="entry name" value="YefM-like_sf"/>
</dbReference>
<sequence>MNFYTARDLRTIPKNIWGSLADDNEVVITNNGRPTALMLPVSETNFDETLKAIRQARAMIAFNNMRGKAAQQGFLTVKEIAAEIDACRKERRAAAHK</sequence>
<comment type="caution">
    <text evidence="2">The sequence shown here is derived from an EMBL/GenBank/DDBJ whole genome shotgun (WGS) entry which is preliminary data.</text>
</comment>
<comment type="similarity">
    <text evidence="1">Belongs to the phD/YefM antitoxin family.</text>
</comment>
<keyword evidence="3" id="KW-1185">Reference proteome</keyword>
<organism evidence="2 3">
    <name type="scientific">Candidatus Termititenax persephonae</name>
    <dbReference type="NCBI Taxonomy" id="2218525"/>
    <lineage>
        <taxon>Bacteria</taxon>
        <taxon>Bacillati</taxon>
        <taxon>Candidatus Margulisiibacteriota</taxon>
        <taxon>Candidatus Termititenacia</taxon>
        <taxon>Candidatus Termititenacales</taxon>
        <taxon>Candidatus Termititenacaceae</taxon>
        <taxon>Candidatus Termititenax</taxon>
    </lineage>
</organism>
<gene>
    <name evidence="2" type="ORF">NO2_0316</name>
</gene>
<dbReference type="Proteomes" id="UP000275925">
    <property type="component" value="Unassembled WGS sequence"/>
</dbReference>